<proteinExistence type="inferred from homology"/>
<name>A0A7L1TGP2_ARAGA</name>
<feature type="non-terminal residue" evidence="9">
    <location>
        <position position="1"/>
    </location>
</feature>
<evidence type="ECO:0000259" key="8">
    <source>
        <dbReference type="Pfam" id="PF02784"/>
    </source>
</evidence>
<feature type="compositionally biased region" description="Pro residues" evidence="7">
    <location>
        <begin position="316"/>
        <end position="325"/>
    </location>
</feature>
<evidence type="ECO:0000256" key="1">
    <source>
        <dbReference type="ARBA" id="ARBA00001933"/>
    </source>
</evidence>
<sequence>MNGYLNESNFMMVEEGFTTRDLLENLLVELCQASDQQAFFVADLGDIVKKHLHFLKALPRVKPYFPVKCNGSEGVIRLLAELGAGFACTSKAEIARVQSIGVPADKIFYSSPCKQVAHIRYAASRGVQLMTFDNEVELSKVARSHPRARRVMLLGIAADSGPSAHPNMTFGTTLKSCRHLLETAKEQAVEVVGISFHLGSCGLEPQAFARSAAAAQLAIEMGTELGYRMHLLDIGGGFPGTEDTRARFEEIAAVINSALDLYFPDGCGVEIIARPGRYYVTSAFTLAASITAMEEVPAEQPGSDGRWDSGTGPPVSLSPPQPSPCSPRRGRRPCPDHPSRSSSLRGPPAHAEDRIADGLELPELCVGDWLIFEDMGAYTIATPSLLGGCPQPQITYAMSRVAWKAVQLFQGKPPQAEDDRESICAPLSCGWEMAETLCVTPVFAPASII</sequence>
<dbReference type="InterPro" id="IPR002433">
    <property type="entry name" value="Orn_de-COase"/>
</dbReference>
<dbReference type="PRINTS" id="PR01179">
    <property type="entry name" value="ODADCRBXLASE"/>
</dbReference>
<dbReference type="CDD" id="cd00622">
    <property type="entry name" value="PLPDE_III_ODC"/>
    <property type="match status" value="1"/>
</dbReference>
<dbReference type="FunFam" id="3.20.20.10:FF:000005">
    <property type="entry name" value="Ornithine decarboxylase"/>
    <property type="match status" value="1"/>
</dbReference>
<dbReference type="PROSITE" id="PS00878">
    <property type="entry name" value="ODR_DC_2_1"/>
    <property type="match status" value="1"/>
</dbReference>
<dbReference type="Pfam" id="PF02784">
    <property type="entry name" value="Orn_Arg_deC_N"/>
    <property type="match status" value="1"/>
</dbReference>
<dbReference type="SUPFAM" id="SSF50621">
    <property type="entry name" value="Alanine racemase C-terminal domain-like"/>
    <property type="match status" value="1"/>
</dbReference>
<dbReference type="Gene3D" id="2.40.37.10">
    <property type="entry name" value="Lyase, Ornithine Decarboxylase, Chain A, domain 1"/>
    <property type="match status" value="1"/>
</dbReference>
<dbReference type="PANTHER" id="PTHR11482:SF4">
    <property type="entry name" value="ANTIZYME INHIBITOR 2"/>
    <property type="match status" value="1"/>
</dbReference>
<comment type="cofactor">
    <cofactor evidence="1">
        <name>pyridoxal 5'-phosphate</name>
        <dbReference type="ChEBI" id="CHEBI:597326"/>
    </cofactor>
</comment>
<dbReference type="AlphaFoldDB" id="A0A7L1TGP2"/>
<evidence type="ECO:0000256" key="6">
    <source>
        <dbReference type="ARBA" id="ARBA00037173"/>
    </source>
</evidence>
<feature type="non-terminal residue" evidence="9">
    <location>
        <position position="449"/>
    </location>
</feature>
<evidence type="ECO:0000256" key="4">
    <source>
        <dbReference type="ARBA" id="ARBA00023115"/>
    </source>
</evidence>
<dbReference type="InterPro" id="IPR000183">
    <property type="entry name" value="Orn/DAP/Arg_de-COase"/>
</dbReference>
<dbReference type="InterPro" id="IPR009006">
    <property type="entry name" value="Ala_racemase/Decarboxylase_C"/>
</dbReference>
<dbReference type="SUPFAM" id="SSF51419">
    <property type="entry name" value="PLP-binding barrel"/>
    <property type="match status" value="1"/>
</dbReference>
<evidence type="ECO:0000256" key="5">
    <source>
        <dbReference type="ARBA" id="ARBA00023239"/>
    </source>
</evidence>
<accession>A0A7L1TGP2</accession>
<dbReference type="GO" id="GO:0016831">
    <property type="term" value="F:carboxy-lyase activity"/>
    <property type="evidence" value="ECO:0007669"/>
    <property type="project" value="UniProtKB-ARBA"/>
</dbReference>
<evidence type="ECO:0000256" key="2">
    <source>
        <dbReference type="ARBA" id="ARBA00008872"/>
    </source>
</evidence>
<dbReference type="InterPro" id="IPR022644">
    <property type="entry name" value="De-COase2_N"/>
</dbReference>
<keyword evidence="5" id="KW-0456">Lyase</keyword>
<dbReference type="EMBL" id="VXBL01009377">
    <property type="protein sequence ID" value="NXO59457.1"/>
    <property type="molecule type" value="Genomic_DNA"/>
</dbReference>
<dbReference type="GO" id="GO:0005737">
    <property type="term" value="C:cytoplasm"/>
    <property type="evidence" value="ECO:0007669"/>
    <property type="project" value="TreeGrafter"/>
</dbReference>
<dbReference type="InterPro" id="IPR029066">
    <property type="entry name" value="PLP-binding_barrel"/>
</dbReference>
<dbReference type="PROSITE" id="PS00879">
    <property type="entry name" value="ODR_DC_2_2"/>
    <property type="match status" value="1"/>
</dbReference>
<evidence type="ECO:0000256" key="3">
    <source>
        <dbReference type="ARBA" id="ARBA00022898"/>
    </source>
</evidence>
<dbReference type="PANTHER" id="PTHR11482">
    <property type="entry name" value="ARGININE/DIAMINOPIMELATE/ORNITHINE DECARBOXYLASE"/>
    <property type="match status" value="1"/>
</dbReference>
<protein>
    <submittedName>
        <fullName evidence="9">AZIN2 inhibitor</fullName>
    </submittedName>
</protein>
<feature type="region of interest" description="Disordered" evidence="7">
    <location>
        <begin position="295"/>
        <end position="350"/>
    </location>
</feature>
<keyword evidence="4" id="KW-0620">Polyamine biosynthesis</keyword>
<reference evidence="9 10" key="1">
    <citation type="submission" date="2019-09" db="EMBL/GenBank/DDBJ databases">
        <title>Bird 10,000 Genomes (B10K) Project - Family phase.</title>
        <authorList>
            <person name="Zhang G."/>
        </authorList>
    </citation>
    <scope>NUCLEOTIDE SEQUENCE [LARGE SCALE GENOMIC DNA]</scope>
    <source>
        <strain evidence="9">B10K-DU-002-11</strain>
        <tissue evidence="9">Muscle</tissue>
    </source>
</reference>
<comment type="similarity">
    <text evidence="2">Belongs to the Orn/Lys/Arg decarboxylase class-II family.</text>
</comment>
<comment type="caution">
    <text evidence="9">The sequence shown here is derived from an EMBL/GenBank/DDBJ whole genome shotgun (WGS) entry which is preliminary data.</text>
</comment>
<keyword evidence="10" id="KW-1185">Reference proteome</keyword>
<feature type="domain" description="Orn/DAP/Arg decarboxylase 2 N-terminal" evidence="8">
    <location>
        <begin position="44"/>
        <end position="280"/>
    </location>
</feature>
<dbReference type="Proteomes" id="UP000567570">
    <property type="component" value="Unassembled WGS sequence"/>
</dbReference>
<dbReference type="PRINTS" id="PR01182">
    <property type="entry name" value="ORNDCRBXLASE"/>
</dbReference>
<dbReference type="Gene3D" id="3.20.20.10">
    <property type="entry name" value="Alanine racemase"/>
    <property type="match status" value="1"/>
</dbReference>
<comment type="function">
    <text evidence="6">Catalyzes the first and rate-limiting step of polyamine biosynthesis that converts ornithine into putrescine, which is the precursor for the polyamines, spermidine and spermine. Polyamines are essential for cell proliferation and are implicated in cellular processes, ranging from DNA replication to apoptosis.</text>
</comment>
<evidence type="ECO:0000256" key="7">
    <source>
        <dbReference type="SAM" id="MobiDB-lite"/>
    </source>
</evidence>
<gene>
    <name evidence="9" type="primary">Azin2</name>
    <name evidence="9" type="ORF">ARAGUA_R07159</name>
</gene>
<dbReference type="GO" id="GO:0033387">
    <property type="term" value="P:putrescine biosynthetic process from arginine, via ornithine"/>
    <property type="evidence" value="ECO:0007669"/>
    <property type="project" value="TreeGrafter"/>
</dbReference>
<dbReference type="InterPro" id="IPR022657">
    <property type="entry name" value="De-COase2_CS"/>
</dbReference>
<dbReference type="InterPro" id="IPR022653">
    <property type="entry name" value="De-COase2_pyr-phos_BS"/>
</dbReference>
<evidence type="ECO:0000313" key="9">
    <source>
        <dbReference type="EMBL" id="NXO59457.1"/>
    </source>
</evidence>
<organism evidence="9 10">
    <name type="scientific">Aramus guarauna</name>
    <name type="common">Limpkin</name>
    <name type="synonym">Scolopax guarauna</name>
    <dbReference type="NCBI Taxonomy" id="54356"/>
    <lineage>
        <taxon>Eukaryota</taxon>
        <taxon>Metazoa</taxon>
        <taxon>Chordata</taxon>
        <taxon>Craniata</taxon>
        <taxon>Vertebrata</taxon>
        <taxon>Euteleostomi</taxon>
        <taxon>Archelosauria</taxon>
        <taxon>Archosauria</taxon>
        <taxon>Dinosauria</taxon>
        <taxon>Saurischia</taxon>
        <taxon>Theropoda</taxon>
        <taxon>Coelurosauria</taxon>
        <taxon>Aves</taxon>
        <taxon>Neognathae</taxon>
        <taxon>Neoaves</taxon>
        <taxon>Gruiformes</taxon>
        <taxon>Aramidae</taxon>
        <taxon>Aramus</taxon>
    </lineage>
</organism>
<keyword evidence="3" id="KW-0663">Pyridoxal phosphate</keyword>
<evidence type="ECO:0000313" key="10">
    <source>
        <dbReference type="Proteomes" id="UP000567570"/>
    </source>
</evidence>